<evidence type="ECO:0000256" key="2">
    <source>
        <dbReference type="ARBA" id="ARBA00023136"/>
    </source>
</evidence>
<keyword evidence="2" id="KW-0472">Membrane</keyword>
<keyword evidence="5" id="KW-1185">Reference proteome</keyword>
<proteinExistence type="predicted"/>
<organism evidence="4 5">
    <name type="scientific">Roseovarius albus</name>
    <dbReference type="NCBI Taxonomy" id="1247867"/>
    <lineage>
        <taxon>Bacteria</taxon>
        <taxon>Pseudomonadati</taxon>
        <taxon>Pseudomonadota</taxon>
        <taxon>Alphaproteobacteria</taxon>
        <taxon>Rhodobacterales</taxon>
        <taxon>Roseobacteraceae</taxon>
        <taxon>Roseovarius</taxon>
    </lineage>
</organism>
<name>A0A1X6Z8D7_9RHOB</name>
<dbReference type="GO" id="GO:0019867">
    <property type="term" value="C:outer membrane"/>
    <property type="evidence" value="ECO:0007669"/>
    <property type="project" value="InterPro"/>
</dbReference>
<evidence type="ECO:0000313" key="4">
    <source>
        <dbReference type="EMBL" id="SLN44038.1"/>
    </source>
</evidence>
<evidence type="ECO:0000259" key="3">
    <source>
        <dbReference type="Pfam" id="PF01103"/>
    </source>
</evidence>
<evidence type="ECO:0000256" key="1">
    <source>
        <dbReference type="ARBA" id="ARBA00004370"/>
    </source>
</evidence>
<dbReference type="Proteomes" id="UP000193061">
    <property type="component" value="Unassembled WGS sequence"/>
</dbReference>
<feature type="domain" description="Bacterial surface antigen (D15)" evidence="3">
    <location>
        <begin position="119"/>
        <end position="366"/>
    </location>
</feature>
<comment type="subcellular location">
    <subcellularLocation>
        <location evidence="1">Membrane</location>
    </subcellularLocation>
</comment>
<dbReference type="Gene3D" id="2.40.160.50">
    <property type="entry name" value="membrane protein fhac: a member of the omp85/tpsb transporter family"/>
    <property type="match status" value="1"/>
</dbReference>
<dbReference type="EMBL" id="FWFX01000006">
    <property type="protein sequence ID" value="SLN44038.1"/>
    <property type="molecule type" value="Genomic_DNA"/>
</dbReference>
<gene>
    <name evidence="4" type="primary">bamA_2</name>
    <name evidence="4" type="ORF">ROA7450_02127</name>
</gene>
<dbReference type="AlphaFoldDB" id="A0A1X6Z8D7"/>
<protein>
    <submittedName>
        <fullName evidence="4">Outer membrane protein assembly factor BamA</fullName>
    </submittedName>
</protein>
<sequence length="384" mass="41912">MFEILKFDRFRDLVEPSIRVFFALFLACLSPVPVLAETANSTFEQNMQPIDDASSQADIGFRNGSFIAVPVPFSNPMIETGIALGGAYLFQSDEGSNTSMFGVGALKSTNDTEAYGAALSLNFDDNRWGVSASYIDADVRYDLIGNSLTVPVRQTGKLARLDLTYGFTSDTSITLLTRYLETSVTSNNRFFDAMPPEFRPTLGFSTMSYGLALEHDRRDHDLYPTSGYRARLTGLYTEPVTGNSADYSKAFVTFDKFFNVADQGALALRLTGCWASSDTVFYDLCSIGGTDSMRGFNSTQFLDNGLLSTQAEYRGRVGKKLGYVIFAGAGGVGNKIGDLDRYGAAGGVGVRYRLSKKFPVDFSVDVSGNDSGESLLYIYAGQRF</sequence>
<dbReference type="Pfam" id="PF01103">
    <property type="entry name" value="Omp85"/>
    <property type="match status" value="1"/>
</dbReference>
<reference evidence="4 5" key="1">
    <citation type="submission" date="2017-03" db="EMBL/GenBank/DDBJ databases">
        <authorList>
            <person name="Afonso C.L."/>
            <person name="Miller P.J."/>
            <person name="Scott M.A."/>
            <person name="Spackman E."/>
            <person name="Goraichik I."/>
            <person name="Dimitrov K.M."/>
            <person name="Suarez D.L."/>
            <person name="Swayne D.E."/>
        </authorList>
    </citation>
    <scope>NUCLEOTIDE SEQUENCE [LARGE SCALE GENOMIC DNA]</scope>
    <source>
        <strain evidence="4 5">CECT 7450</strain>
    </source>
</reference>
<dbReference type="InterPro" id="IPR000184">
    <property type="entry name" value="Bac_surfAg_D15"/>
</dbReference>
<accession>A0A1X6Z8D7</accession>
<evidence type="ECO:0000313" key="5">
    <source>
        <dbReference type="Proteomes" id="UP000193061"/>
    </source>
</evidence>